<reference evidence="2" key="1">
    <citation type="journal article" date="1997" name="J. Eukaryot. Microbiol.">
        <title>Conjugation-specific genes in the ciliate Euplotes crassus: gene expression from the old macronucleus.</title>
        <authorList>
            <person name="Ling Z."/>
            <person name="Ghosh S."/>
            <person name="Jacobs M.E."/>
            <person name="Klobutcher L.A."/>
        </authorList>
    </citation>
    <scope>NUCLEOTIDE SEQUENCE</scope>
    <source>
        <strain evidence="2">G1</strain>
    </source>
</reference>
<organism evidence="2">
    <name type="scientific">Euplotes crassus</name>
    <dbReference type="NCBI Taxonomy" id="5936"/>
    <lineage>
        <taxon>Eukaryota</taxon>
        <taxon>Sar</taxon>
        <taxon>Alveolata</taxon>
        <taxon>Ciliophora</taxon>
        <taxon>Intramacronucleata</taxon>
        <taxon>Spirotrichea</taxon>
        <taxon>Hypotrichia</taxon>
        <taxon>Euplotida</taxon>
        <taxon>Euplotidae</taxon>
        <taxon>Moneuplotes</taxon>
    </lineage>
</organism>
<feature type="compositionally biased region" description="Low complexity" evidence="1">
    <location>
        <begin position="426"/>
        <end position="439"/>
    </location>
</feature>
<dbReference type="AlphaFoldDB" id="Q9XY65"/>
<keyword evidence="4" id="KW-1185">Reference proteome</keyword>
<reference evidence="3" key="4">
    <citation type="submission" date="2023-07" db="EMBL/GenBank/DDBJ databases">
        <authorList>
            <consortium name="AG Swart"/>
            <person name="Singh M."/>
            <person name="Singh A."/>
            <person name="Seah K."/>
            <person name="Emmerich C."/>
        </authorList>
    </citation>
    <scope>NUCLEOTIDE SEQUENCE</scope>
    <source>
        <strain evidence="3">DP1</strain>
    </source>
</reference>
<evidence type="ECO:0000313" key="4">
    <source>
        <dbReference type="Proteomes" id="UP001295684"/>
    </source>
</evidence>
<evidence type="ECO:0000313" key="3">
    <source>
        <dbReference type="EMBL" id="CAI2366288.1"/>
    </source>
</evidence>
<accession>Q9XY65</accession>
<feature type="compositionally biased region" description="Basic and acidic residues" evidence="1">
    <location>
        <begin position="185"/>
        <end position="204"/>
    </location>
</feature>
<feature type="compositionally biased region" description="Polar residues" evidence="1">
    <location>
        <begin position="7"/>
        <end position="19"/>
    </location>
</feature>
<dbReference type="Proteomes" id="UP001295684">
    <property type="component" value="Unassembled WGS sequence"/>
</dbReference>
<proteinExistence type="predicted"/>
<sequence length="468" mass="51458">MSEESKIASTDLANDTAMNSIKEPQLEKFSAVEKASDNIPIIQYKDKCFESIVRMSEYHSESATKTIPHTYTNEEKLDSLFDTNGDTMKKLQMLSNSEVKQDDIPEIKKRIAKALMKHEEDQKKSYKSLYQSICSILSVENNQDNETPILASDRELMSLKSQEEKLKKSLEANKKLQDITQEMAEEVKKDPCFKEADDSKKAEITKAPVIEVSEKPAPEETQVPKENEISVPELAGAQEPSKDNEMQQESVQNEEVKQAPSMDVEMTEATQAPAPVEESNIREPPVITETAVVPEKTIPEPATISQPLDQTENLEVKTAPSYSELGESVPERQSPTPLPDILENPAKEIASSLSKMIQETAIESIPTPQPPVSSIQPSAPVHPSAPSLEPSSTLASEPRDIIPDPSAALKIPSPTNLSLPPPLSTPTPEEVTLPLSTTEVSPTPVEPSIQVEATEANKPVQHPEEKST</sequence>
<name>Q9XY65_EUPCR</name>
<reference evidence="2" key="3">
    <citation type="submission" date="1998-04" db="EMBL/GenBank/DDBJ databases">
        <authorList>
            <person name="Ling Z."/>
            <person name="Klobutcher L.A."/>
        </authorList>
    </citation>
    <scope>NUCLEOTIDE SEQUENCE</scope>
    <source>
        <strain evidence="2">G1</strain>
    </source>
</reference>
<feature type="region of interest" description="Disordered" evidence="1">
    <location>
        <begin position="1"/>
        <end position="20"/>
    </location>
</feature>
<feature type="region of interest" description="Disordered" evidence="1">
    <location>
        <begin position="182"/>
        <end position="468"/>
    </location>
</feature>
<feature type="compositionally biased region" description="Basic and acidic residues" evidence="1">
    <location>
        <begin position="212"/>
        <end position="228"/>
    </location>
</feature>
<protein>
    <submittedName>
        <fullName evidence="2">ConZA8</fullName>
    </submittedName>
</protein>
<gene>
    <name evidence="2" type="primary">conZA8</name>
    <name evidence="3" type="ORF">ECRASSUSDP1_LOCUS7560</name>
</gene>
<reference evidence="2" key="2">
    <citation type="journal article" date="1998" name="Nucleic Acids Res.">
        <title>Conserved DNA sequences adjacent to chromosome fragmentation and telomere addition sites in Euplotes crassus.</title>
        <authorList>
            <person name="Klobutcher L.A."/>
            <person name="Gygax S.E."/>
            <person name="Podoloff J.D."/>
            <person name="Vermeesch J.R."/>
            <person name="Price C.M."/>
            <person name="Tebeau C.M."/>
            <person name="Jahn C.L."/>
        </authorList>
    </citation>
    <scope>NUCLEOTIDE SEQUENCE</scope>
    <source>
        <strain evidence="2">G1</strain>
    </source>
</reference>
<evidence type="ECO:0000313" key="2">
    <source>
        <dbReference type="EMBL" id="AAD31724.1"/>
    </source>
</evidence>
<feature type="compositionally biased region" description="Polar residues" evidence="1">
    <location>
        <begin position="303"/>
        <end position="313"/>
    </location>
</feature>
<dbReference type="EMBL" id="AF061334">
    <property type="protein sequence ID" value="AAD31724.1"/>
    <property type="molecule type" value="Genomic_DNA"/>
</dbReference>
<dbReference type="EMBL" id="CAMPGE010007369">
    <property type="protein sequence ID" value="CAI2366288.1"/>
    <property type="molecule type" value="Genomic_DNA"/>
</dbReference>
<evidence type="ECO:0000256" key="1">
    <source>
        <dbReference type="SAM" id="MobiDB-lite"/>
    </source>
</evidence>